<dbReference type="EMBL" id="KN839853">
    <property type="protein sequence ID" value="KIJ62942.1"/>
    <property type="molecule type" value="Genomic_DNA"/>
</dbReference>
<evidence type="ECO:0000313" key="1">
    <source>
        <dbReference type="EMBL" id="KIJ62942.1"/>
    </source>
</evidence>
<keyword evidence="2" id="KW-1185">Reference proteome</keyword>
<name>A0A0C9WE14_9AGAM</name>
<dbReference type="Proteomes" id="UP000053820">
    <property type="component" value="Unassembled WGS sequence"/>
</dbReference>
<proteinExistence type="predicted"/>
<accession>A0A0C9WE14</accession>
<dbReference type="AlphaFoldDB" id="A0A0C9WE14"/>
<sequence>MPYQLRFTAARLSTRGNLVLQAGRSIKITLPAGSTGDLSTSEQLHQALLLVLARLAFHAHPAPLARSILTQCVIPFTPMIWAPPEVGAGCLVAIPVPASLTGASESYWGSQRSNWGVEYGAVDKTAPAVRVSLHGYNVATILLFGTDKHDEHGVVLTIQTVLRSCSNATAHGIRESGRPPGALEDGPGIGPPMHSVFKVVLPYALTQWKNKLTLAPSELEEPLYWQVDPDWTTGVVHLGEKFRLLVGRRSSQNFSDWCSYTAKLAQVFLPRDLESLGGGTTNDIQECLDEVVQEVRPGKVDKLDGLIRYALAFDAVPPVADAQGVKPQESALARTGSNEECGIYLHTR</sequence>
<protein>
    <submittedName>
        <fullName evidence="1">Unplaced genomic scaffold scaffold_19, whole genome shotgun sequence</fullName>
    </submittedName>
</protein>
<gene>
    <name evidence="1" type="ORF">HYDPIDRAFT_168889</name>
</gene>
<dbReference type="HOGENOM" id="CLU_797078_0_0_1"/>
<evidence type="ECO:0000313" key="2">
    <source>
        <dbReference type="Proteomes" id="UP000053820"/>
    </source>
</evidence>
<organism evidence="1 2">
    <name type="scientific">Hydnomerulius pinastri MD-312</name>
    <dbReference type="NCBI Taxonomy" id="994086"/>
    <lineage>
        <taxon>Eukaryota</taxon>
        <taxon>Fungi</taxon>
        <taxon>Dikarya</taxon>
        <taxon>Basidiomycota</taxon>
        <taxon>Agaricomycotina</taxon>
        <taxon>Agaricomycetes</taxon>
        <taxon>Agaricomycetidae</taxon>
        <taxon>Boletales</taxon>
        <taxon>Boletales incertae sedis</taxon>
        <taxon>Leucogyrophana</taxon>
    </lineage>
</organism>
<reference evidence="1 2" key="1">
    <citation type="submission" date="2014-04" db="EMBL/GenBank/DDBJ databases">
        <title>Evolutionary Origins and Diversification of the Mycorrhizal Mutualists.</title>
        <authorList>
            <consortium name="DOE Joint Genome Institute"/>
            <consortium name="Mycorrhizal Genomics Consortium"/>
            <person name="Kohler A."/>
            <person name="Kuo A."/>
            <person name="Nagy L.G."/>
            <person name="Floudas D."/>
            <person name="Copeland A."/>
            <person name="Barry K.W."/>
            <person name="Cichocki N."/>
            <person name="Veneault-Fourrey C."/>
            <person name="LaButti K."/>
            <person name="Lindquist E.A."/>
            <person name="Lipzen A."/>
            <person name="Lundell T."/>
            <person name="Morin E."/>
            <person name="Murat C."/>
            <person name="Riley R."/>
            <person name="Ohm R."/>
            <person name="Sun H."/>
            <person name="Tunlid A."/>
            <person name="Henrissat B."/>
            <person name="Grigoriev I.V."/>
            <person name="Hibbett D.S."/>
            <person name="Martin F."/>
        </authorList>
    </citation>
    <scope>NUCLEOTIDE SEQUENCE [LARGE SCALE GENOMIC DNA]</scope>
    <source>
        <strain evidence="1 2">MD-312</strain>
    </source>
</reference>